<dbReference type="InterPro" id="IPR036388">
    <property type="entry name" value="WH-like_DNA-bd_sf"/>
</dbReference>
<dbReference type="CDD" id="cd08414">
    <property type="entry name" value="PBP2_LTTR_aromatics_like"/>
    <property type="match status" value="1"/>
</dbReference>
<comment type="function">
    <text evidence="1">NodD regulates the expression of the nodABCFE genes which encode other nodulation proteins. NodD is also a negative regulator of its own expression. Binds flavonoids as inducers.</text>
</comment>
<dbReference type="PANTHER" id="PTHR30346:SF0">
    <property type="entry name" value="HCA OPERON TRANSCRIPTIONAL ACTIVATOR HCAR"/>
    <property type="match status" value="1"/>
</dbReference>
<dbReference type="EMBL" id="JXXE01000266">
    <property type="protein sequence ID" value="KIZ42223.1"/>
    <property type="molecule type" value="Genomic_DNA"/>
</dbReference>
<dbReference type="Pfam" id="PF03466">
    <property type="entry name" value="LysR_substrate"/>
    <property type="match status" value="1"/>
</dbReference>
<sequence>MELKDLRCFIAVAESGGFRSASRRLGVEQSIVSRRVASLKDEIGVSLVERGRSGIRLTAAGGRFLDQVRISLSQLDVAVSGAQAAGEAAAGRVRIGITGSIASGFVRELIAAWRNEHPDVAIDLVEGAPNEHVAALLAHELDLTFQLSSVGHEGLDAEQLWVDRVFAAVPADSSYAGHTHFRIAQLSDANFIVSTRNSGPDIRDFLTTRLYQLGNSPTIRMIDVGREALMHCVGLGIGVTITTSADAAIGYPGVNFAEILDERLPFSAIWSPRNDNPALRRFLSAARIRSRS</sequence>
<keyword evidence="5" id="KW-0804">Transcription</keyword>
<comment type="caution">
    <text evidence="7">The sequence shown here is derived from an EMBL/GenBank/DDBJ whole genome shotgun (WGS) entry which is preliminary data.</text>
</comment>
<dbReference type="Gene3D" id="1.10.10.10">
    <property type="entry name" value="Winged helix-like DNA-binding domain superfamily/Winged helix DNA-binding domain"/>
    <property type="match status" value="1"/>
</dbReference>
<dbReference type="GO" id="GO:0032993">
    <property type="term" value="C:protein-DNA complex"/>
    <property type="evidence" value="ECO:0007669"/>
    <property type="project" value="TreeGrafter"/>
</dbReference>
<proteinExistence type="inferred from homology"/>
<dbReference type="SUPFAM" id="SSF53850">
    <property type="entry name" value="Periplasmic binding protein-like II"/>
    <property type="match status" value="1"/>
</dbReference>
<feature type="domain" description="HTH lysR-type" evidence="6">
    <location>
        <begin position="1"/>
        <end position="58"/>
    </location>
</feature>
<dbReference type="SUPFAM" id="SSF46785">
    <property type="entry name" value="Winged helix' DNA-binding domain"/>
    <property type="match status" value="1"/>
</dbReference>
<dbReference type="Gene3D" id="3.40.190.10">
    <property type="entry name" value="Periplasmic binding protein-like II"/>
    <property type="match status" value="2"/>
</dbReference>
<keyword evidence="4" id="KW-0238">DNA-binding</keyword>
<evidence type="ECO:0000256" key="5">
    <source>
        <dbReference type="ARBA" id="ARBA00023163"/>
    </source>
</evidence>
<evidence type="ECO:0000313" key="8">
    <source>
        <dbReference type="Proteomes" id="UP000032515"/>
    </source>
</evidence>
<dbReference type="InterPro" id="IPR036390">
    <property type="entry name" value="WH_DNA-bd_sf"/>
</dbReference>
<dbReference type="PRINTS" id="PR00039">
    <property type="entry name" value="HTHLYSR"/>
</dbReference>
<reference evidence="7 8" key="1">
    <citation type="submission" date="2014-11" db="EMBL/GenBank/DDBJ databases">
        <title>Genomics and ecophysiology of heterotrophic nitrogen fixing bacteria isolated from estuarine surface water.</title>
        <authorList>
            <person name="Bentzon-Tilia M."/>
            <person name="Severin I."/>
            <person name="Hansen L.H."/>
            <person name="Riemann L."/>
        </authorList>
    </citation>
    <scope>NUCLEOTIDE SEQUENCE [LARGE SCALE GENOMIC DNA]</scope>
    <source>
        <strain evidence="7 8">BAL398</strain>
    </source>
</reference>
<dbReference type="OrthoDB" id="9791253at2"/>
<evidence type="ECO:0000256" key="3">
    <source>
        <dbReference type="ARBA" id="ARBA00023015"/>
    </source>
</evidence>
<comment type="similarity">
    <text evidence="2">Belongs to the LysR transcriptional regulatory family.</text>
</comment>
<protein>
    <recommendedName>
        <fullName evidence="6">HTH lysR-type domain-containing protein</fullName>
    </recommendedName>
</protein>
<dbReference type="GO" id="GO:0003677">
    <property type="term" value="F:DNA binding"/>
    <property type="evidence" value="ECO:0007669"/>
    <property type="project" value="UniProtKB-KW"/>
</dbReference>
<name>A0A0D7EN71_RHOPL</name>
<dbReference type="PROSITE" id="PS50931">
    <property type="entry name" value="HTH_LYSR"/>
    <property type="match status" value="1"/>
</dbReference>
<evidence type="ECO:0000256" key="4">
    <source>
        <dbReference type="ARBA" id="ARBA00023125"/>
    </source>
</evidence>
<dbReference type="RefSeq" id="WP_160297939.1">
    <property type="nucleotide sequence ID" value="NZ_JXXE01000266.1"/>
</dbReference>
<gene>
    <name evidence="7" type="ORF">OO17_13310</name>
</gene>
<dbReference type="GO" id="GO:0003700">
    <property type="term" value="F:DNA-binding transcription factor activity"/>
    <property type="evidence" value="ECO:0007669"/>
    <property type="project" value="InterPro"/>
</dbReference>
<evidence type="ECO:0000256" key="2">
    <source>
        <dbReference type="ARBA" id="ARBA00009437"/>
    </source>
</evidence>
<dbReference type="InterPro" id="IPR005119">
    <property type="entry name" value="LysR_subst-bd"/>
</dbReference>
<dbReference type="Proteomes" id="UP000032515">
    <property type="component" value="Unassembled WGS sequence"/>
</dbReference>
<dbReference type="PANTHER" id="PTHR30346">
    <property type="entry name" value="TRANSCRIPTIONAL DUAL REGULATOR HCAR-RELATED"/>
    <property type="match status" value="1"/>
</dbReference>
<dbReference type="InterPro" id="IPR000847">
    <property type="entry name" value="LysR_HTH_N"/>
</dbReference>
<evidence type="ECO:0000256" key="1">
    <source>
        <dbReference type="ARBA" id="ARBA00003502"/>
    </source>
</evidence>
<evidence type="ECO:0000259" key="6">
    <source>
        <dbReference type="PROSITE" id="PS50931"/>
    </source>
</evidence>
<dbReference type="AlphaFoldDB" id="A0A0D7EN71"/>
<evidence type="ECO:0000313" key="7">
    <source>
        <dbReference type="EMBL" id="KIZ42223.1"/>
    </source>
</evidence>
<dbReference type="Pfam" id="PF00126">
    <property type="entry name" value="HTH_1"/>
    <property type="match status" value="1"/>
</dbReference>
<keyword evidence="3" id="KW-0805">Transcription regulation</keyword>
<accession>A0A0D7EN71</accession>
<dbReference type="FunFam" id="1.10.10.10:FF:000001">
    <property type="entry name" value="LysR family transcriptional regulator"/>
    <property type="match status" value="1"/>
</dbReference>
<organism evidence="7 8">
    <name type="scientific">Rhodopseudomonas palustris</name>
    <dbReference type="NCBI Taxonomy" id="1076"/>
    <lineage>
        <taxon>Bacteria</taxon>
        <taxon>Pseudomonadati</taxon>
        <taxon>Pseudomonadota</taxon>
        <taxon>Alphaproteobacteria</taxon>
        <taxon>Hyphomicrobiales</taxon>
        <taxon>Nitrobacteraceae</taxon>
        <taxon>Rhodopseudomonas</taxon>
    </lineage>
</organism>
<dbReference type="PATRIC" id="fig|1076.23.peg.2767"/>